<keyword evidence="3 7" id="KW-0963">Cytoplasm</keyword>
<evidence type="ECO:0000256" key="8">
    <source>
        <dbReference type="SAM" id="MobiDB-lite"/>
    </source>
</evidence>
<dbReference type="Proteomes" id="UP001161247">
    <property type="component" value="Chromosome 8"/>
</dbReference>
<evidence type="ECO:0000256" key="7">
    <source>
        <dbReference type="RuleBase" id="RU368100"/>
    </source>
</evidence>
<evidence type="ECO:0000256" key="3">
    <source>
        <dbReference type="ARBA" id="ARBA00022490"/>
    </source>
</evidence>
<evidence type="ECO:0000256" key="4">
    <source>
        <dbReference type="ARBA" id="ARBA00022884"/>
    </source>
</evidence>
<comment type="subcellular location">
    <subcellularLocation>
        <location evidence="1 7">Cytoplasm</location>
    </subcellularLocation>
</comment>
<evidence type="ECO:0000313" key="9">
    <source>
        <dbReference type="EMBL" id="CAI9117132.1"/>
    </source>
</evidence>
<feature type="region of interest" description="Disordered" evidence="8">
    <location>
        <begin position="1"/>
        <end position="20"/>
    </location>
</feature>
<dbReference type="AlphaFoldDB" id="A0AAV1EBL7"/>
<keyword evidence="5 7" id="KW-0733">Signal recognition particle</keyword>
<dbReference type="GO" id="GO:0006614">
    <property type="term" value="P:SRP-dependent cotranslational protein targeting to membrane"/>
    <property type="evidence" value="ECO:0007669"/>
    <property type="project" value="UniProtKB-UniRule"/>
</dbReference>
<dbReference type="GO" id="GO:0005786">
    <property type="term" value="C:signal recognition particle, endoplasmic reticulum targeting"/>
    <property type="evidence" value="ECO:0007669"/>
    <property type="project" value="UniProtKB-UniRule"/>
</dbReference>
<dbReference type="GO" id="GO:0008312">
    <property type="term" value="F:7S RNA binding"/>
    <property type="evidence" value="ECO:0007669"/>
    <property type="project" value="UniProtKB-UniRule"/>
</dbReference>
<reference evidence="9" key="1">
    <citation type="submission" date="2023-03" db="EMBL/GenBank/DDBJ databases">
        <authorList>
            <person name="Julca I."/>
        </authorList>
    </citation>
    <scope>NUCLEOTIDE SEQUENCE</scope>
</reference>
<keyword evidence="6 7" id="KW-0687">Ribonucleoprotein</keyword>
<dbReference type="GO" id="GO:0030942">
    <property type="term" value="F:endoplasmic reticulum signal peptide binding"/>
    <property type="evidence" value="ECO:0007669"/>
    <property type="project" value="UniProtKB-UniRule"/>
</dbReference>
<dbReference type="PANTHER" id="PTHR12013">
    <property type="entry name" value="SIGNAL RECOGNITION PARTICLE 14 KD PROTEIN"/>
    <property type="match status" value="1"/>
</dbReference>
<feature type="compositionally biased region" description="Basic residues" evidence="8">
    <location>
        <begin position="104"/>
        <end position="113"/>
    </location>
</feature>
<dbReference type="Pfam" id="PF02290">
    <property type="entry name" value="SRP14"/>
    <property type="match status" value="1"/>
</dbReference>
<gene>
    <name evidence="9" type="ORF">OLC1_LOCUS23236</name>
</gene>
<proteinExistence type="inferred from homology"/>
<evidence type="ECO:0000256" key="1">
    <source>
        <dbReference type="ARBA" id="ARBA00004496"/>
    </source>
</evidence>
<evidence type="ECO:0000256" key="6">
    <source>
        <dbReference type="ARBA" id="ARBA00023274"/>
    </source>
</evidence>
<feature type="compositionally biased region" description="Polar residues" evidence="8">
    <location>
        <begin position="1"/>
        <end position="16"/>
    </location>
</feature>
<organism evidence="9 10">
    <name type="scientific">Oldenlandia corymbosa var. corymbosa</name>
    <dbReference type="NCBI Taxonomy" id="529605"/>
    <lineage>
        <taxon>Eukaryota</taxon>
        <taxon>Viridiplantae</taxon>
        <taxon>Streptophyta</taxon>
        <taxon>Embryophyta</taxon>
        <taxon>Tracheophyta</taxon>
        <taxon>Spermatophyta</taxon>
        <taxon>Magnoliopsida</taxon>
        <taxon>eudicotyledons</taxon>
        <taxon>Gunneridae</taxon>
        <taxon>Pentapetalae</taxon>
        <taxon>asterids</taxon>
        <taxon>lamiids</taxon>
        <taxon>Gentianales</taxon>
        <taxon>Rubiaceae</taxon>
        <taxon>Rubioideae</taxon>
        <taxon>Spermacoceae</taxon>
        <taxon>Hedyotis-Oldenlandia complex</taxon>
        <taxon>Oldenlandia</taxon>
    </lineage>
</organism>
<dbReference type="Gene3D" id="3.30.720.10">
    <property type="entry name" value="Signal recognition particle alu RNA binding heterodimer, srp9/1"/>
    <property type="match status" value="1"/>
</dbReference>
<keyword evidence="4 7" id="KW-0694">RNA-binding</keyword>
<evidence type="ECO:0000313" key="10">
    <source>
        <dbReference type="Proteomes" id="UP001161247"/>
    </source>
</evidence>
<dbReference type="EMBL" id="OX459125">
    <property type="protein sequence ID" value="CAI9117132.1"/>
    <property type="molecule type" value="Genomic_DNA"/>
</dbReference>
<comment type="similarity">
    <text evidence="2 7">Belongs to the SRP14 family.</text>
</comment>
<sequence>MSTGTGQLPHTSTSKARLQPDPFLNELSNMFEQNTEKGSVWVTLKHSSDMCKAHRNKMTTPIEFKCLIRATDGKRTISTLVGQKDHQRFQASYATILKARMTALKKRERKDKRKAADSAAGDKKKKGGSKK</sequence>
<dbReference type="InterPro" id="IPR009018">
    <property type="entry name" value="Signal_recog_particle_SRP9/14"/>
</dbReference>
<comment type="subunit">
    <text evidence="7">Heterodimer with SRP9; binds RNA as heterodimer. Component of a signal recognition particle (SRP) complex that consists of a 7SL RNA molecule of 300 nucleotides and six protein subunits: SRP72, SRP68, SRP54, SRP19, SRP14 and SRP9.</text>
</comment>
<evidence type="ECO:0000256" key="2">
    <source>
        <dbReference type="ARBA" id="ARBA00010349"/>
    </source>
</evidence>
<evidence type="ECO:0000256" key="5">
    <source>
        <dbReference type="ARBA" id="ARBA00023135"/>
    </source>
</evidence>
<dbReference type="SUPFAM" id="SSF54762">
    <property type="entry name" value="Signal recognition particle alu RNA binding heterodimer, SRP9/14"/>
    <property type="match status" value="1"/>
</dbReference>
<dbReference type="InterPro" id="IPR003210">
    <property type="entry name" value="Signal_recog_particle_SRP14"/>
</dbReference>
<name>A0AAV1EBL7_OLDCO</name>
<feature type="region of interest" description="Disordered" evidence="8">
    <location>
        <begin position="104"/>
        <end position="131"/>
    </location>
</feature>
<accession>A0AAV1EBL7</accession>
<protein>
    <recommendedName>
        <fullName evidence="7">Signal recognition particle 14 kDa protein</fullName>
        <shortName evidence="7">SRP14</shortName>
    </recommendedName>
</protein>
<keyword evidence="10" id="KW-1185">Reference proteome</keyword>
<comment type="function">
    <text evidence="7">Component of the signal recognition particle (SRP) complex, a ribonucleoprotein complex that mediates the cotranslational targeting of secretory and membrane proteins to the endoplasmic reticulum (ER). SRP9 together with SRP14 and the Alu portion of the SRP RNA, constitutes the elongation arrest domain of SRP. The complex of SRP9 and SRP14 is required for SRP RNA binding.</text>
</comment>